<sequence>MSGSNIRKHPRQRTISIRTGDKVYPAAFQQLVFQAFSHTAYNSGHHPVPNTLLPVELVDAAPYTLFGIVPYGTSIRHYHVRLFHIFSAGISRIRQNGENDLSIIDIHLASVCFDVYFLA</sequence>
<proteinExistence type="predicted"/>
<reference evidence="1" key="2">
    <citation type="submission" date="2015-07" db="EMBL/GenBank/DDBJ databases">
        <title>Plasmids, circular viruses and viroids from rat gut.</title>
        <authorList>
            <person name="Jorgensen T.J."/>
            <person name="Hansen M.A."/>
            <person name="Xu Z."/>
            <person name="Tabak M.A."/>
            <person name="Sorensen S.J."/>
            <person name="Hansen L.H."/>
        </authorList>
    </citation>
    <scope>NUCLEOTIDE SEQUENCE</scope>
    <source>
        <strain evidence="1">RGFK1055</strain>
    </source>
</reference>
<reference evidence="1" key="1">
    <citation type="submission" date="2015-06" db="EMBL/GenBank/DDBJ databases">
        <authorList>
            <person name="Joergensen T."/>
        </authorList>
    </citation>
    <scope>NUCLEOTIDE SEQUENCE</scope>
    <source>
        <strain evidence="1">RGFK1055</strain>
    </source>
</reference>
<organism evidence="1">
    <name type="scientific">uncultured prokaryote</name>
    <dbReference type="NCBI Taxonomy" id="198431"/>
    <lineage>
        <taxon>unclassified sequences</taxon>
        <taxon>environmental samples</taxon>
    </lineage>
</organism>
<name>A0A0H5Q2S6_9ZZZZ</name>
<accession>A0A0H5Q2S6</accession>
<dbReference type="EMBL" id="LN853636">
    <property type="protein sequence ID" value="CRY96316.1"/>
    <property type="molecule type" value="Genomic_DNA"/>
</dbReference>
<dbReference type="AlphaFoldDB" id="A0A0H5Q2S6"/>
<protein>
    <submittedName>
        <fullName evidence="1">Uncharacterized protein</fullName>
    </submittedName>
</protein>
<evidence type="ECO:0000313" key="1">
    <source>
        <dbReference type="EMBL" id="CRY96316.1"/>
    </source>
</evidence>